<sequence length="301" mass="32802">MSTAFTLTLALPAGFRPQDILAFHRRDPQHTAERVGDAELEKGLLWRATAARLSLRFTAQQVHADLHVDGTVPDSDQALLAAMVGRMLGLSQQVEAFEQRHAQHPQLGALITRHPGLRVPVAATPFEALTWAIIGQQISVAAAVSLRRKLILATNLRHSSGLRCYPGAEQIAALPPQALRQAGFSAAKTQTLQAVAHLVAEGAVPLDAWALRFPCEQAVREQLLAIRGIGPWTVNYTLLRGYGWLDGSLHGDAAVRRGLQTLWGRPDKVSQQEAENWLAPFSPWRALVGAHLWAAQSSTAY</sequence>
<dbReference type="PANTHER" id="PTHR43003:SF5">
    <property type="entry name" value="DNA-3-METHYLADENINE GLYCOSYLASE"/>
    <property type="match status" value="1"/>
</dbReference>
<feature type="domain" description="HhH-GPD" evidence="5">
    <location>
        <begin position="134"/>
        <end position="297"/>
    </location>
</feature>
<keyword evidence="3" id="KW-0227">DNA damage</keyword>
<dbReference type="InterPro" id="IPR037046">
    <property type="entry name" value="AlkA_N_sf"/>
</dbReference>
<dbReference type="EC" id="3.2.2.21" evidence="2"/>
<organism evidence="7 8">
    <name type="scientific">Comamonas aquatica DA1877</name>
    <dbReference type="NCBI Taxonomy" id="1457173"/>
    <lineage>
        <taxon>Bacteria</taxon>
        <taxon>Pseudomonadati</taxon>
        <taxon>Pseudomonadota</taxon>
        <taxon>Betaproteobacteria</taxon>
        <taxon>Burkholderiales</taxon>
        <taxon>Comamonadaceae</taxon>
        <taxon>Comamonas</taxon>
    </lineage>
</organism>
<evidence type="ECO:0000313" key="8">
    <source>
        <dbReference type="Proteomes" id="UP000020766"/>
    </source>
</evidence>
<keyword evidence="4" id="KW-0234">DNA repair</keyword>
<feature type="domain" description="DNA-3-methyladenine glycosylase AlkA N-terminal" evidence="6">
    <location>
        <begin position="8"/>
        <end position="124"/>
    </location>
</feature>
<comment type="caution">
    <text evidence="7">The sequence shown here is derived from an EMBL/GenBank/DDBJ whole genome shotgun (WGS) entry which is preliminary data.</text>
</comment>
<evidence type="ECO:0000259" key="5">
    <source>
        <dbReference type="SMART" id="SM00478"/>
    </source>
</evidence>
<keyword evidence="7" id="KW-0378">Hydrolase</keyword>
<evidence type="ECO:0000259" key="6">
    <source>
        <dbReference type="SMART" id="SM01009"/>
    </source>
</evidence>
<reference evidence="7 8" key="1">
    <citation type="submission" date="2014-01" db="EMBL/GenBank/DDBJ databases">
        <title>Interspecies Systems Biology Uncovers Metabolites Affecting C. elegans Gene Expression and Life History Traits.</title>
        <authorList>
            <person name="Watson E."/>
            <person name="Macneil L.T."/>
            <person name="Ritter A.D."/>
            <person name="Yilmaz L.S."/>
            <person name="Rosebrock A.P."/>
            <person name="Caudy A.A."/>
            <person name="Walhout A.J."/>
        </authorList>
    </citation>
    <scope>NUCLEOTIDE SEQUENCE [LARGE SCALE GENOMIC DNA]</scope>
    <source>
        <strain evidence="7 8">DA1877</strain>
    </source>
</reference>
<name>A0A014QA57_9BURK</name>
<dbReference type="GO" id="GO:0006285">
    <property type="term" value="P:base-excision repair, AP site formation"/>
    <property type="evidence" value="ECO:0007669"/>
    <property type="project" value="TreeGrafter"/>
</dbReference>
<evidence type="ECO:0000256" key="3">
    <source>
        <dbReference type="ARBA" id="ARBA00022763"/>
    </source>
</evidence>
<dbReference type="SUPFAM" id="SSF48150">
    <property type="entry name" value="DNA-glycosylase"/>
    <property type="match status" value="1"/>
</dbReference>
<dbReference type="SMART" id="SM01009">
    <property type="entry name" value="AlkA_N"/>
    <property type="match status" value="1"/>
</dbReference>
<gene>
    <name evidence="7" type="ORF">AX13_01645</name>
</gene>
<dbReference type="Pfam" id="PF06029">
    <property type="entry name" value="AlkA_N"/>
    <property type="match status" value="1"/>
</dbReference>
<evidence type="ECO:0000313" key="7">
    <source>
        <dbReference type="EMBL" id="EXU80062.1"/>
    </source>
</evidence>
<evidence type="ECO:0000256" key="2">
    <source>
        <dbReference type="ARBA" id="ARBA00012000"/>
    </source>
</evidence>
<dbReference type="InterPro" id="IPR003265">
    <property type="entry name" value="HhH-GPD_domain"/>
</dbReference>
<dbReference type="Pfam" id="PF00730">
    <property type="entry name" value="HhH-GPD"/>
    <property type="match status" value="1"/>
</dbReference>
<dbReference type="PATRIC" id="fig|1457173.3.peg.1996"/>
<dbReference type="Gene3D" id="3.30.310.20">
    <property type="entry name" value="DNA-3-methyladenine glycosylase AlkA, N-terminal domain"/>
    <property type="match status" value="1"/>
</dbReference>
<dbReference type="CDD" id="cd00056">
    <property type="entry name" value="ENDO3c"/>
    <property type="match status" value="1"/>
</dbReference>
<accession>A0A014QA57</accession>
<keyword evidence="8" id="KW-1185">Reference proteome</keyword>
<evidence type="ECO:0000256" key="1">
    <source>
        <dbReference type="ARBA" id="ARBA00000086"/>
    </source>
</evidence>
<keyword evidence="7" id="KW-0326">Glycosidase</keyword>
<dbReference type="RefSeq" id="WP_043383422.1">
    <property type="nucleotide sequence ID" value="NZ_JBOK01000010.1"/>
</dbReference>
<proteinExistence type="predicted"/>
<dbReference type="InterPro" id="IPR011257">
    <property type="entry name" value="DNA_glycosylase"/>
</dbReference>
<dbReference type="GO" id="GO:0032993">
    <property type="term" value="C:protein-DNA complex"/>
    <property type="evidence" value="ECO:0007669"/>
    <property type="project" value="TreeGrafter"/>
</dbReference>
<dbReference type="InterPro" id="IPR010316">
    <property type="entry name" value="AlkA_N"/>
</dbReference>
<dbReference type="GO" id="GO:0006307">
    <property type="term" value="P:DNA alkylation repair"/>
    <property type="evidence" value="ECO:0007669"/>
    <property type="project" value="TreeGrafter"/>
</dbReference>
<dbReference type="GO" id="GO:0043916">
    <property type="term" value="F:DNA-7-methylguanine glycosylase activity"/>
    <property type="evidence" value="ECO:0007669"/>
    <property type="project" value="TreeGrafter"/>
</dbReference>
<dbReference type="SMART" id="SM00478">
    <property type="entry name" value="ENDO3c"/>
    <property type="match status" value="1"/>
</dbReference>
<comment type="catalytic activity">
    <reaction evidence="1">
        <text>Hydrolysis of alkylated DNA, releasing 3-methyladenine, 3-methylguanine, 7-methylguanine and 7-methyladenine.</text>
        <dbReference type="EC" id="3.2.2.21"/>
    </reaction>
</comment>
<dbReference type="AlphaFoldDB" id="A0A014QA57"/>
<dbReference type="InterPro" id="IPR051912">
    <property type="entry name" value="Alkylbase_DNA_Glycosylase/TA"/>
</dbReference>
<protein>
    <recommendedName>
        <fullName evidence="2">DNA-3-methyladenine glycosylase II</fullName>
        <ecNumber evidence="2">3.2.2.21</ecNumber>
    </recommendedName>
</protein>
<dbReference type="GO" id="GO:0008725">
    <property type="term" value="F:DNA-3-methyladenine glycosylase activity"/>
    <property type="evidence" value="ECO:0007669"/>
    <property type="project" value="TreeGrafter"/>
</dbReference>
<evidence type="ECO:0000256" key="4">
    <source>
        <dbReference type="ARBA" id="ARBA00023204"/>
    </source>
</evidence>
<dbReference type="GO" id="GO:0032131">
    <property type="term" value="F:alkylated DNA binding"/>
    <property type="evidence" value="ECO:0007669"/>
    <property type="project" value="TreeGrafter"/>
</dbReference>
<dbReference type="Gene3D" id="1.10.340.30">
    <property type="entry name" value="Hypothetical protein, domain 2"/>
    <property type="match status" value="1"/>
</dbReference>
<dbReference type="Proteomes" id="UP000020766">
    <property type="component" value="Unassembled WGS sequence"/>
</dbReference>
<dbReference type="EMBL" id="JBOK01000010">
    <property type="protein sequence ID" value="EXU80062.1"/>
    <property type="molecule type" value="Genomic_DNA"/>
</dbReference>
<dbReference type="PANTHER" id="PTHR43003">
    <property type="entry name" value="DNA-3-METHYLADENINE GLYCOSYLASE"/>
    <property type="match status" value="1"/>
</dbReference>